<evidence type="ECO:0000313" key="3">
    <source>
        <dbReference type="EMBL" id="RZE26137.1"/>
    </source>
</evidence>
<dbReference type="EMBL" id="PKLK01000008">
    <property type="protein sequence ID" value="RZE43095.1"/>
    <property type="molecule type" value="Genomic_DNA"/>
</dbReference>
<evidence type="ECO:0000313" key="5">
    <source>
        <dbReference type="Proteomes" id="UP000292095"/>
    </source>
</evidence>
<dbReference type="EMBL" id="PKLL01000009">
    <property type="protein sequence ID" value="RZE26137.1"/>
    <property type="molecule type" value="Genomic_DNA"/>
</dbReference>
<dbReference type="EMBL" id="BNDZ01000005">
    <property type="protein sequence ID" value="GHI45569.1"/>
    <property type="molecule type" value="Genomic_DNA"/>
</dbReference>
<evidence type="ECO:0000313" key="2">
    <source>
        <dbReference type="EMBL" id="GHI45569.1"/>
    </source>
</evidence>
<reference evidence="2" key="2">
    <citation type="submission" date="2022-09" db="EMBL/GenBank/DDBJ databases">
        <title>Whole genome shotgun sequence of Streptomyces albidoflavus NBRC 12854.</title>
        <authorList>
            <person name="Komaki H."/>
            <person name="Tamura T."/>
        </authorList>
    </citation>
    <scope>NUCLEOTIDE SEQUENCE</scope>
    <source>
        <strain evidence="2">NBRC 12854</strain>
    </source>
</reference>
<name>A0A8G1ZU31_9ACTN</name>
<dbReference type="Proteomes" id="UP000292693">
    <property type="component" value="Unassembled WGS sequence"/>
</dbReference>
<reference evidence="5 6" key="1">
    <citation type="submission" date="2017-12" db="EMBL/GenBank/DDBJ databases">
        <title>Population genomics insights into the ecological differentiation and adaptive evolution in streptomycetes.</title>
        <authorList>
            <person name="Li Y."/>
            <person name="Huang Y."/>
        </authorList>
    </citation>
    <scope>NUCLEOTIDE SEQUENCE [LARGE SCALE GENOMIC DNA]</scope>
    <source>
        <strain evidence="4 5">FXJ.2339</strain>
        <strain evidence="3 6">NBRC 100770</strain>
    </source>
</reference>
<dbReference type="Proteomes" id="UP000292095">
    <property type="component" value="Unassembled WGS sequence"/>
</dbReference>
<dbReference type="AlphaFoldDB" id="A0A8G1ZU31"/>
<protein>
    <submittedName>
        <fullName evidence="3">Uncharacterized protein</fullName>
    </submittedName>
</protein>
<evidence type="ECO:0000313" key="4">
    <source>
        <dbReference type="EMBL" id="RZE43095.1"/>
    </source>
</evidence>
<dbReference type="Proteomes" id="UP001051844">
    <property type="component" value="Unassembled WGS sequence"/>
</dbReference>
<gene>
    <name evidence="4" type="ORF">C0Q91_08055</name>
    <name evidence="3" type="ORF">C0Q92_07945</name>
    <name evidence="2" type="ORF">ScoT_17430</name>
</gene>
<evidence type="ECO:0000313" key="6">
    <source>
        <dbReference type="Proteomes" id="UP000292693"/>
    </source>
</evidence>
<organism evidence="3 6">
    <name type="scientific">Streptomyces albidoflavus</name>
    <dbReference type="NCBI Taxonomy" id="1886"/>
    <lineage>
        <taxon>Bacteria</taxon>
        <taxon>Bacillati</taxon>
        <taxon>Actinomycetota</taxon>
        <taxon>Actinomycetes</taxon>
        <taxon>Kitasatosporales</taxon>
        <taxon>Streptomycetaceae</taxon>
        <taxon>Streptomyces</taxon>
        <taxon>Streptomyces albidoflavus group</taxon>
    </lineage>
</organism>
<accession>A0A8G1ZU31</accession>
<sequence length="89" mass="9416">MGTGWGGSAAITPERQPLATPRTGMRSRFGQALPMGRDPPVQAETRGLDLLGGDPESPWTRLAAGVRERDRASPIVVHSEPGHKGFVTG</sequence>
<evidence type="ECO:0000256" key="1">
    <source>
        <dbReference type="SAM" id="MobiDB-lite"/>
    </source>
</evidence>
<feature type="region of interest" description="Disordered" evidence="1">
    <location>
        <begin position="1"/>
        <end position="41"/>
    </location>
</feature>
<proteinExistence type="predicted"/>
<comment type="caution">
    <text evidence="3">The sequence shown here is derived from an EMBL/GenBank/DDBJ whole genome shotgun (WGS) entry which is preliminary data.</text>
</comment>